<sequence length="467" mass="51131">MSDFPSAYSISFDHAPSNSFNGNQDSFTSFGSPQTPPRLRAMLQSLFDGTVPNSLNTGSSPSLSGPNPPSESFSRYVPASMIADHLNHVGPMLADSFNDPESLSLESEHSSSVGDVYWYNAPSSTVSSDGPGFLTLQIDPRLFGSFNEFGSFNDCAQLSASSNRSPDPADIDQLDDGRNTYSCLCFTAEMMPLLTLLARSFFVASSLVASNQEPVLSSSFDHISSGNEDEAAVEMSSSVANDRLDGTIPEDASDFSYVPPRRFRSARHQRSARSSGLNRVKPSPVCHRMRDARGRFISSRTKKPAEIAETRFLSLLGSAQGPPCLPDPDAVRRIEMETATNTFLNTVLCSKEEPYCFNFDTPNPFHSEFNAAPLFAAAPPSPKSLPGDLNSPFLPDPQVKFRESYLGLYKAILPFISDLSFHCNKEKVYELSKILYATQERFNESSYLYPNVAQAGIPTTSDHVWMG</sequence>
<gene>
    <name evidence="1" type="ORF">MJO28_001093</name>
</gene>
<keyword evidence="2" id="KW-1185">Reference proteome</keyword>
<dbReference type="Proteomes" id="UP001060170">
    <property type="component" value="Chromosome 1"/>
</dbReference>
<protein>
    <submittedName>
        <fullName evidence="1">Uncharacterized protein</fullName>
    </submittedName>
</protein>
<name>A0ACC0EZ28_9BASI</name>
<accession>A0ACC0EZ28</accession>
<proteinExistence type="predicted"/>
<reference evidence="2" key="2">
    <citation type="journal article" date="2018" name="Mol. Plant Microbe Interact.">
        <title>Genome sequence resources for the wheat stripe rust pathogen (Puccinia striiformis f. sp. tritici) and the barley stripe rust pathogen (Puccinia striiformis f. sp. hordei).</title>
        <authorList>
            <person name="Xia C."/>
            <person name="Wang M."/>
            <person name="Yin C."/>
            <person name="Cornejo O.E."/>
            <person name="Hulbert S.H."/>
            <person name="Chen X."/>
        </authorList>
    </citation>
    <scope>NUCLEOTIDE SEQUENCE [LARGE SCALE GENOMIC DNA]</scope>
    <source>
        <strain evidence="2">93-210</strain>
    </source>
</reference>
<organism evidence="1 2">
    <name type="scientific">Puccinia striiformis f. sp. tritici</name>
    <dbReference type="NCBI Taxonomy" id="168172"/>
    <lineage>
        <taxon>Eukaryota</taxon>
        <taxon>Fungi</taxon>
        <taxon>Dikarya</taxon>
        <taxon>Basidiomycota</taxon>
        <taxon>Pucciniomycotina</taxon>
        <taxon>Pucciniomycetes</taxon>
        <taxon>Pucciniales</taxon>
        <taxon>Pucciniaceae</taxon>
        <taxon>Puccinia</taxon>
    </lineage>
</organism>
<comment type="caution">
    <text evidence="1">The sequence shown here is derived from an EMBL/GenBank/DDBJ whole genome shotgun (WGS) entry which is preliminary data.</text>
</comment>
<dbReference type="EMBL" id="CM045865">
    <property type="protein sequence ID" value="KAI7962999.1"/>
    <property type="molecule type" value="Genomic_DNA"/>
</dbReference>
<reference evidence="2" key="1">
    <citation type="journal article" date="2018" name="BMC Genomics">
        <title>Genomic insights into host adaptation between the wheat stripe rust pathogen (Puccinia striiformis f. sp. tritici) and the barley stripe rust pathogen (Puccinia striiformis f. sp. hordei).</title>
        <authorList>
            <person name="Xia C."/>
            <person name="Wang M."/>
            <person name="Yin C."/>
            <person name="Cornejo O.E."/>
            <person name="Hulbert S.H."/>
            <person name="Chen X."/>
        </authorList>
    </citation>
    <scope>NUCLEOTIDE SEQUENCE [LARGE SCALE GENOMIC DNA]</scope>
    <source>
        <strain evidence="2">93-210</strain>
    </source>
</reference>
<evidence type="ECO:0000313" key="1">
    <source>
        <dbReference type="EMBL" id="KAI7962999.1"/>
    </source>
</evidence>
<reference evidence="1 2" key="3">
    <citation type="journal article" date="2022" name="Microbiol. Spectr.">
        <title>Folding features and dynamics of 3D genome architecture in plant fungal pathogens.</title>
        <authorList>
            <person name="Xia C."/>
        </authorList>
    </citation>
    <scope>NUCLEOTIDE SEQUENCE [LARGE SCALE GENOMIC DNA]</scope>
    <source>
        <strain evidence="1 2">93-210</strain>
    </source>
</reference>
<evidence type="ECO:0000313" key="2">
    <source>
        <dbReference type="Proteomes" id="UP001060170"/>
    </source>
</evidence>